<accession>A0ABY0IU27</accession>
<dbReference type="InterPro" id="IPR005025">
    <property type="entry name" value="FMN_Rdtase-like_dom"/>
</dbReference>
<dbReference type="PANTHER" id="PTHR30543:SF21">
    <property type="entry name" value="NAD(P)H-DEPENDENT FMN REDUCTASE LOT6"/>
    <property type="match status" value="1"/>
</dbReference>
<keyword evidence="3" id="KW-1185">Reference proteome</keyword>
<sequence length="188" mass="19937">MSTATPLRLVTLVGSLRQASYNRMVANTLPELAPAGVGINTLPALHDIPLYDGDVEAKGIPPAVTALAEAIRTADGLIIVTPEYNYSVPGVLKNAIDWLSRVPNQPFAGKPVLLQSASMGPFGGARAQYHLRQVLIYLNPRVFNVPEVMVGGVQNKVDAAAGKLNDASTRDHIAGQLARFADFIRAGA</sequence>
<dbReference type="EMBL" id="SHKM01000001">
    <property type="protein sequence ID" value="RZT90053.1"/>
    <property type="molecule type" value="Genomic_DNA"/>
</dbReference>
<organism evidence="2 3">
    <name type="scientific">Azospira oryzae</name>
    <dbReference type="NCBI Taxonomy" id="146939"/>
    <lineage>
        <taxon>Bacteria</taxon>
        <taxon>Pseudomonadati</taxon>
        <taxon>Pseudomonadota</taxon>
        <taxon>Betaproteobacteria</taxon>
        <taxon>Rhodocyclales</taxon>
        <taxon>Rhodocyclaceae</taxon>
        <taxon>Azospira</taxon>
    </lineage>
</organism>
<dbReference type="PANTHER" id="PTHR30543">
    <property type="entry name" value="CHROMATE REDUCTASE"/>
    <property type="match status" value="1"/>
</dbReference>
<dbReference type="InterPro" id="IPR029039">
    <property type="entry name" value="Flavoprotein-like_sf"/>
</dbReference>
<dbReference type="Gene3D" id="3.40.50.360">
    <property type="match status" value="1"/>
</dbReference>
<dbReference type="RefSeq" id="WP_130458624.1">
    <property type="nucleotide sequence ID" value="NZ_SHKM01000001.1"/>
</dbReference>
<dbReference type="SUPFAM" id="SSF52218">
    <property type="entry name" value="Flavoproteins"/>
    <property type="match status" value="1"/>
</dbReference>
<reference evidence="2 3" key="1">
    <citation type="submission" date="2019-02" db="EMBL/GenBank/DDBJ databases">
        <title>Genomic Encyclopedia of Type Strains, Phase IV (KMG-IV): sequencing the most valuable type-strain genomes for metagenomic binning, comparative biology and taxonomic classification.</title>
        <authorList>
            <person name="Goeker M."/>
        </authorList>
    </citation>
    <scope>NUCLEOTIDE SEQUENCE [LARGE SCALE GENOMIC DNA]</scope>
    <source>
        <strain evidence="2 3">DSM 21223</strain>
    </source>
</reference>
<evidence type="ECO:0000259" key="1">
    <source>
        <dbReference type="Pfam" id="PF03358"/>
    </source>
</evidence>
<dbReference type="InterPro" id="IPR050712">
    <property type="entry name" value="NAD(P)H-dep_reductase"/>
</dbReference>
<dbReference type="Proteomes" id="UP000292136">
    <property type="component" value="Unassembled WGS sequence"/>
</dbReference>
<proteinExistence type="predicted"/>
<evidence type="ECO:0000313" key="2">
    <source>
        <dbReference type="EMBL" id="RZT90053.1"/>
    </source>
</evidence>
<comment type="caution">
    <text evidence="2">The sequence shown here is derived from an EMBL/GenBank/DDBJ whole genome shotgun (WGS) entry which is preliminary data.</text>
</comment>
<name>A0ABY0IU27_9RHOO</name>
<dbReference type="Pfam" id="PF03358">
    <property type="entry name" value="FMN_red"/>
    <property type="match status" value="1"/>
</dbReference>
<feature type="domain" description="NADPH-dependent FMN reductase-like" evidence="1">
    <location>
        <begin position="8"/>
        <end position="152"/>
    </location>
</feature>
<protein>
    <submittedName>
        <fullName evidence="2">Chromate reductase</fullName>
    </submittedName>
</protein>
<gene>
    <name evidence="2" type="ORF">EV678_0864</name>
</gene>
<evidence type="ECO:0000313" key="3">
    <source>
        <dbReference type="Proteomes" id="UP000292136"/>
    </source>
</evidence>